<dbReference type="GO" id="GO:0003729">
    <property type="term" value="F:mRNA binding"/>
    <property type="evidence" value="ECO:0007669"/>
    <property type="project" value="InterPro"/>
</dbReference>
<dbReference type="CDD" id="cd16982">
    <property type="entry name" value="CID_Pcf11"/>
    <property type="match status" value="1"/>
</dbReference>
<dbReference type="InterPro" id="IPR054127">
    <property type="entry name" value="Pcf11_C"/>
</dbReference>
<comment type="caution">
    <text evidence="3">The sequence shown here is derived from an EMBL/GenBank/DDBJ whole genome shotgun (WGS) entry which is preliminary data.</text>
</comment>
<dbReference type="AlphaFoldDB" id="A0AAJ0DIZ5"/>
<dbReference type="InterPro" id="IPR047415">
    <property type="entry name" value="Pcf11_CID"/>
</dbReference>
<evidence type="ECO:0000313" key="3">
    <source>
        <dbReference type="EMBL" id="KAK3054982.1"/>
    </source>
</evidence>
<protein>
    <submittedName>
        <fullName evidence="3">mRNA 3' end processing factor</fullName>
    </submittedName>
</protein>
<dbReference type="GO" id="GO:0000993">
    <property type="term" value="F:RNA polymerase II complex binding"/>
    <property type="evidence" value="ECO:0007669"/>
    <property type="project" value="InterPro"/>
</dbReference>
<dbReference type="InterPro" id="IPR045154">
    <property type="entry name" value="PCF11-like"/>
</dbReference>
<reference evidence="3" key="1">
    <citation type="submission" date="2023-04" db="EMBL/GenBank/DDBJ databases">
        <title>Black Yeasts Isolated from many extreme environments.</title>
        <authorList>
            <person name="Coleine C."/>
            <person name="Stajich J.E."/>
            <person name="Selbmann L."/>
        </authorList>
    </citation>
    <scope>NUCLEOTIDE SEQUENCE</scope>
    <source>
        <strain evidence="3">CCFEE 5312</strain>
    </source>
</reference>
<feature type="region of interest" description="Disordered" evidence="1">
    <location>
        <begin position="365"/>
        <end position="394"/>
    </location>
</feature>
<dbReference type="PROSITE" id="PS51391">
    <property type="entry name" value="CID"/>
    <property type="match status" value="1"/>
</dbReference>
<dbReference type="Proteomes" id="UP001271007">
    <property type="component" value="Unassembled WGS sequence"/>
</dbReference>
<dbReference type="GO" id="GO:0006369">
    <property type="term" value="P:termination of RNA polymerase II transcription"/>
    <property type="evidence" value="ECO:0007669"/>
    <property type="project" value="InterPro"/>
</dbReference>
<dbReference type="EMBL" id="JAWDJX010000010">
    <property type="protein sequence ID" value="KAK3054982.1"/>
    <property type="molecule type" value="Genomic_DNA"/>
</dbReference>
<dbReference type="SUPFAM" id="SSF48464">
    <property type="entry name" value="ENTH/VHS domain"/>
    <property type="match status" value="1"/>
</dbReference>
<dbReference type="PANTHER" id="PTHR15921:SF3">
    <property type="entry name" value="PRE-MRNA CLEAVAGE COMPLEX 2 PROTEIN PCF11"/>
    <property type="match status" value="1"/>
</dbReference>
<feature type="region of interest" description="Disordered" evidence="1">
    <location>
        <begin position="160"/>
        <end position="233"/>
    </location>
</feature>
<feature type="region of interest" description="Disordered" evidence="1">
    <location>
        <begin position="413"/>
        <end position="469"/>
    </location>
</feature>
<feature type="compositionally biased region" description="Pro residues" evidence="1">
    <location>
        <begin position="416"/>
        <end position="436"/>
    </location>
</feature>
<dbReference type="Gene3D" id="1.25.40.90">
    <property type="match status" value="1"/>
</dbReference>
<dbReference type="GO" id="GO:0005737">
    <property type="term" value="C:cytoplasm"/>
    <property type="evidence" value="ECO:0007669"/>
    <property type="project" value="TreeGrafter"/>
</dbReference>
<accession>A0AAJ0DIZ5</accession>
<dbReference type="PANTHER" id="PTHR15921">
    <property type="entry name" value="PRE-MRNA CLEAVAGE COMPLEX II"/>
    <property type="match status" value="1"/>
</dbReference>
<feature type="compositionally biased region" description="Low complexity" evidence="1">
    <location>
        <begin position="183"/>
        <end position="203"/>
    </location>
</feature>
<dbReference type="GO" id="GO:0031124">
    <property type="term" value="P:mRNA 3'-end processing"/>
    <property type="evidence" value="ECO:0007669"/>
    <property type="project" value="InterPro"/>
</dbReference>
<dbReference type="PRINTS" id="PR01217">
    <property type="entry name" value="PRICHEXTENSN"/>
</dbReference>
<feature type="region of interest" description="Disordered" evidence="1">
    <location>
        <begin position="298"/>
        <end position="349"/>
    </location>
</feature>
<organism evidence="3 4">
    <name type="scientific">Extremus antarcticus</name>
    <dbReference type="NCBI Taxonomy" id="702011"/>
    <lineage>
        <taxon>Eukaryota</taxon>
        <taxon>Fungi</taxon>
        <taxon>Dikarya</taxon>
        <taxon>Ascomycota</taxon>
        <taxon>Pezizomycotina</taxon>
        <taxon>Dothideomycetes</taxon>
        <taxon>Dothideomycetidae</taxon>
        <taxon>Mycosphaerellales</taxon>
        <taxon>Extremaceae</taxon>
        <taxon>Extremus</taxon>
    </lineage>
</organism>
<feature type="region of interest" description="Disordered" evidence="1">
    <location>
        <begin position="660"/>
        <end position="685"/>
    </location>
</feature>
<proteinExistence type="predicted"/>
<feature type="compositionally biased region" description="Polar residues" evidence="1">
    <location>
        <begin position="204"/>
        <end position="220"/>
    </location>
</feature>
<feature type="compositionally biased region" description="Polar residues" evidence="1">
    <location>
        <begin position="379"/>
        <end position="394"/>
    </location>
</feature>
<dbReference type="Pfam" id="PF21936">
    <property type="entry name" value="Pcf11_C"/>
    <property type="match status" value="1"/>
</dbReference>
<name>A0AAJ0DIZ5_9PEZI</name>
<dbReference type="SMART" id="SM00582">
    <property type="entry name" value="RPR"/>
    <property type="match status" value="1"/>
</dbReference>
<sequence>MSARSPRVSLSGASSDEVAIDFAESLKDLQMNNRFEISNLTLIAKENTEHAQAISKTLEDHIKTIVPPRKLPALYVLDSIVKNVGTPYTVYLGRNLYQTFMDAYTLVDGNTRRNMEGMLKTWKEPVPGAMDSTPVFPAEVVRPIETALIKFRTVMVQNNRQNQIQQPTYRNTPTPPQLNGRYGVPPSQGQGQPYYGQGVQQPSMYQQNTFSPAPNFQQSHGYPVSGPQPGNDAEAIKRDVTAVITQRQAQFAANPYNAQIRQELDALLQLQKLLSTQILDAGALQQIRNQISALAAAAPPAQSTPQPAPVQNQWQPPPSIPPSLLARPPLAYSQPPSTQPSLPSAPFLDPNALNGLQALLANGQKPSTPQMRAAAPALQSASHSQLSNVQTQASAAPTLNGADLIASLARSGLLPNLPPPNPTPTPITAAPPPPQPSIADLLKALSTHGLFPPSSHGTPAPPAANSSRPRIPMTAAALKPFRPELVHALYDAHPNQCSTCGRRFPASEPGREAKARHLDWHFRTNQRMADPSIARGAHRHWFEGEMEWIQLVEFDPSTTSAEVAAVAAEGGGAGGISGGQGKKKVVKEEEKWVRAPPGVTRNVCSVDFEEMKSTYSEELQDWVFQNAVVWGGKIVHATCAAEMLGSAAGRAGGAMATALQGGIGQRQRSATPDSTGSTLGKRKAEGALAGVGARVKME</sequence>
<feature type="compositionally biased region" description="Polar residues" evidence="1">
    <location>
        <begin position="666"/>
        <end position="678"/>
    </location>
</feature>
<evidence type="ECO:0000256" key="1">
    <source>
        <dbReference type="SAM" id="MobiDB-lite"/>
    </source>
</evidence>
<evidence type="ECO:0000259" key="2">
    <source>
        <dbReference type="PROSITE" id="PS51391"/>
    </source>
</evidence>
<evidence type="ECO:0000313" key="4">
    <source>
        <dbReference type="Proteomes" id="UP001271007"/>
    </source>
</evidence>
<gene>
    <name evidence="3" type="primary">PCF11</name>
    <name evidence="3" type="ORF">LTR09_004142</name>
</gene>
<feature type="domain" description="CID" evidence="2">
    <location>
        <begin position="14"/>
        <end position="152"/>
    </location>
</feature>
<dbReference type="GO" id="GO:0005849">
    <property type="term" value="C:mRNA cleavage factor complex"/>
    <property type="evidence" value="ECO:0007669"/>
    <property type="project" value="TreeGrafter"/>
</dbReference>
<dbReference type="InterPro" id="IPR006569">
    <property type="entry name" value="CID_dom"/>
</dbReference>
<feature type="compositionally biased region" description="Low complexity" evidence="1">
    <location>
        <begin position="333"/>
        <end position="349"/>
    </location>
</feature>
<keyword evidence="4" id="KW-1185">Reference proteome</keyword>
<feature type="compositionally biased region" description="Polar residues" evidence="1">
    <location>
        <begin position="160"/>
        <end position="172"/>
    </location>
</feature>
<dbReference type="InterPro" id="IPR008942">
    <property type="entry name" value="ENTH_VHS"/>
</dbReference>
<dbReference type="FunFam" id="1.25.40.90:FF:000016">
    <property type="entry name" value="mRNA cleavage factor complex component Pcf11"/>
    <property type="match status" value="1"/>
</dbReference>
<dbReference type="Pfam" id="PF04818">
    <property type="entry name" value="CID"/>
    <property type="match status" value="1"/>
</dbReference>